<feature type="non-terminal residue" evidence="2">
    <location>
        <position position="1"/>
    </location>
</feature>
<feature type="compositionally biased region" description="Low complexity" evidence="1">
    <location>
        <begin position="57"/>
        <end position="72"/>
    </location>
</feature>
<proteinExistence type="predicted"/>
<gene>
    <name evidence="2" type="ORF">AVDCRST_MAG08-724</name>
</gene>
<feature type="compositionally biased region" description="Basic residues" evidence="1">
    <location>
        <begin position="35"/>
        <end position="56"/>
    </location>
</feature>
<feature type="compositionally biased region" description="Basic residues" evidence="1">
    <location>
        <begin position="145"/>
        <end position="154"/>
    </location>
</feature>
<dbReference type="AlphaFoldDB" id="A0A6J4HFX1"/>
<protein>
    <submittedName>
        <fullName evidence="2">Uncharacterized protein</fullName>
    </submittedName>
</protein>
<sequence length="562" mass="60713">VAPPAAGCPARARRHSPRRPGGVPARQSLPAAARAPRRGVPGRRLRRPLPRARPARLRAVAAGAGHPHAVPRGAERPADGRGGPWPDRLEVPAGAGSGRPRLRPQPPVRVPGPTARARGGGAPARPRPGRGARGRAAQGAGPAAHRQHARAGRRARPEPGRTAGRDAARRAERGRRGGARLAARPRTARLVRALRPADRGHAPARDRGQARRLRRPGRRGRPPPAGCTGGIGRAARSFDAAVGRRAASGVGAALRAHRAGIRRRRCRRRQRRRTSAARTGARSRRPGRDPLRHRCPVPDQGRHALDRLHGPPDRELRSGRAAARPARRHDTGQRARGAPHGADPRRARGQGPGPVGAPGGLRLRQRRAPHRRPRAARHRPGRPRPAEPELAKPRRGRVRRGRLRRGLGRAGGALPGREGERRLGRKGGRSRPARRHPCPVPGRRLQGLRVARPLHPIAFGIQWPRAGAPAAARARGPRHGQGTRGHGGRQAPLRTAARGGGHALARGARVRSAPGALPRPGQDEPATHRHRRRHQPRPDRRLVRRAPARAHPHLTLRRPCRM</sequence>
<evidence type="ECO:0000313" key="2">
    <source>
        <dbReference type="EMBL" id="CAA9223430.1"/>
    </source>
</evidence>
<feature type="region of interest" description="Disordered" evidence="1">
    <location>
        <begin position="468"/>
        <end position="562"/>
    </location>
</feature>
<feature type="compositionally biased region" description="Low complexity" evidence="1">
    <location>
        <begin position="134"/>
        <end position="144"/>
    </location>
</feature>
<feature type="compositionally biased region" description="Basic residues" evidence="1">
    <location>
        <begin position="210"/>
        <end position="221"/>
    </location>
</feature>
<organism evidence="2">
    <name type="scientific">uncultured Acetobacteraceae bacterium</name>
    <dbReference type="NCBI Taxonomy" id="169975"/>
    <lineage>
        <taxon>Bacteria</taxon>
        <taxon>Pseudomonadati</taxon>
        <taxon>Pseudomonadota</taxon>
        <taxon>Alphaproteobacteria</taxon>
        <taxon>Acetobacterales</taxon>
        <taxon>Acetobacteraceae</taxon>
        <taxon>environmental samples</taxon>
    </lineage>
</organism>
<feature type="compositionally biased region" description="Basic and acidic residues" evidence="1">
    <location>
        <begin position="195"/>
        <end position="209"/>
    </location>
</feature>
<feature type="compositionally biased region" description="Basic and acidic residues" evidence="1">
    <location>
        <begin position="300"/>
        <end position="318"/>
    </location>
</feature>
<feature type="region of interest" description="Disordered" evidence="1">
    <location>
        <begin position="247"/>
        <end position="444"/>
    </location>
</feature>
<feature type="compositionally biased region" description="Basic residues" evidence="1">
    <location>
        <begin position="393"/>
        <end position="407"/>
    </location>
</feature>
<feature type="non-terminal residue" evidence="2">
    <location>
        <position position="562"/>
    </location>
</feature>
<feature type="compositionally biased region" description="Basic residues" evidence="1">
    <location>
        <begin position="363"/>
        <end position="382"/>
    </location>
</feature>
<evidence type="ECO:0000256" key="1">
    <source>
        <dbReference type="SAM" id="MobiDB-lite"/>
    </source>
</evidence>
<feature type="compositionally biased region" description="Low complexity" evidence="1">
    <location>
        <begin position="179"/>
        <end position="194"/>
    </location>
</feature>
<feature type="compositionally biased region" description="Basic residues" evidence="1">
    <location>
        <begin position="542"/>
        <end position="562"/>
    </location>
</feature>
<feature type="compositionally biased region" description="Basic residues" evidence="1">
    <location>
        <begin position="255"/>
        <end position="285"/>
    </location>
</feature>
<feature type="compositionally biased region" description="Gly residues" evidence="1">
    <location>
        <begin position="350"/>
        <end position="359"/>
    </location>
</feature>
<feature type="compositionally biased region" description="Basic residues" evidence="1">
    <location>
        <begin position="423"/>
        <end position="437"/>
    </location>
</feature>
<reference evidence="2" key="1">
    <citation type="submission" date="2020-02" db="EMBL/GenBank/DDBJ databases">
        <authorList>
            <person name="Meier V. D."/>
        </authorList>
    </citation>
    <scope>NUCLEOTIDE SEQUENCE</scope>
    <source>
        <strain evidence="2">AVDCRST_MAG08</strain>
    </source>
</reference>
<feature type="compositionally biased region" description="Low complexity" evidence="1">
    <location>
        <begin position="1"/>
        <end position="10"/>
    </location>
</feature>
<feature type="compositionally biased region" description="Basic and acidic residues" evidence="1">
    <location>
        <begin position="155"/>
        <end position="175"/>
    </location>
</feature>
<accession>A0A6J4HFX1</accession>
<dbReference type="EMBL" id="CADCTG010000079">
    <property type="protein sequence ID" value="CAA9223430.1"/>
    <property type="molecule type" value="Genomic_DNA"/>
</dbReference>
<name>A0A6J4HFX1_9PROT</name>
<feature type="region of interest" description="Disordered" evidence="1">
    <location>
        <begin position="1"/>
        <end position="232"/>
    </location>
</feature>